<dbReference type="AlphaFoldDB" id="A0A2I4GNN3"/>
<evidence type="ECO:0000256" key="4">
    <source>
        <dbReference type="SAM" id="MobiDB-lite"/>
    </source>
</evidence>
<dbReference type="SUPFAM" id="SSF64167">
    <property type="entry name" value="SurE-like"/>
    <property type="match status" value="1"/>
</dbReference>
<dbReference type="GO" id="GO:0008252">
    <property type="term" value="F:nucleotidase activity"/>
    <property type="evidence" value="ECO:0007669"/>
    <property type="project" value="InterPro"/>
</dbReference>
<keyword evidence="5" id="KW-1185">Reference proteome</keyword>
<comment type="similarity">
    <text evidence="1">Belongs to the SurE nucleotidase family.</text>
</comment>
<keyword evidence="3" id="KW-0378">Hydrolase</keyword>
<organism evidence="5 6">
    <name type="scientific">Juglans regia</name>
    <name type="common">English walnut</name>
    <dbReference type="NCBI Taxonomy" id="51240"/>
    <lineage>
        <taxon>Eukaryota</taxon>
        <taxon>Viridiplantae</taxon>
        <taxon>Streptophyta</taxon>
        <taxon>Embryophyta</taxon>
        <taxon>Tracheophyta</taxon>
        <taxon>Spermatophyta</taxon>
        <taxon>Magnoliopsida</taxon>
        <taxon>eudicotyledons</taxon>
        <taxon>Gunneridae</taxon>
        <taxon>Pentapetalae</taxon>
        <taxon>rosids</taxon>
        <taxon>fabids</taxon>
        <taxon>Fagales</taxon>
        <taxon>Juglandaceae</taxon>
        <taxon>Juglans</taxon>
    </lineage>
</organism>
<dbReference type="RefSeq" id="XP_018845494.2">
    <property type="nucleotide sequence ID" value="XM_018989949.2"/>
</dbReference>
<evidence type="ECO:0000313" key="5">
    <source>
        <dbReference type="Proteomes" id="UP000235220"/>
    </source>
</evidence>
<dbReference type="HAMAP" id="MF_00060">
    <property type="entry name" value="SurE"/>
    <property type="match status" value="1"/>
</dbReference>
<protein>
    <submittedName>
        <fullName evidence="6">5'-nucleotidase SurE-like</fullName>
    </submittedName>
</protein>
<dbReference type="InterPro" id="IPR030048">
    <property type="entry name" value="SurE"/>
</dbReference>
<dbReference type="OrthoDB" id="202825at2759"/>
<accession>A0A2I4GNN3</accession>
<dbReference type="GO" id="GO:0046872">
    <property type="term" value="F:metal ion binding"/>
    <property type="evidence" value="ECO:0007669"/>
    <property type="project" value="UniProtKB-KW"/>
</dbReference>
<evidence type="ECO:0000313" key="6">
    <source>
        <dbReference type="RefSeq" id="XP_018845494.2"/>
    </source>
</evidence>
<dbReference type="InterPro" id="IPR036523">
    <property type="entry name" value="SurE-like_sf"/>
</dbReference>
<dbReference type="PANTHER" id="PTHR30457:SF16">
    <property type="entry name" value="SURVIVAL PROTEIN SURE-LIKE PHOSPHATASE_NUCLEOTIDASE DOMAIN-CONTAINING PROTEIN"/>
    <property type="match status" value="1"/>
</dbReference>
<feature type="region of interest" description="Disordered" evidence="4">
    <location>
        <begin position="31"/>
        <end position="61"/>
    </location>
</feature>
<dbReference type="Gene3D" id="3.40.1210.10">
    <property type="entry name" value="Survival protein SurE-like phosphatase/nucleotidase"/>
    <property type="match status" value="1"/>
</dbReference>
<evidence type="ECO:0000256" key="1">
    <source>
        <dbReference type="ARBA" id="ARBA00011062"/>
    </source>
</evidence>
<dbReference type="InterPro" id="IPR002828">
    <property type="entry name" value="SurE-like_Pase/nucleotidase"/>
</dbReference>
<feature type="compositionally biased region" description="Low complexity" evidence="4">
    <location>
        <begin position="42"/>
        <end position="54"/>
    </location>
</feature>
<dbReference type="GeneID" id="109009475"/>
<dbReference type="PANTHER" id="PTHR30457">
    <property type="entry name" value="5'-NUCLEOTIDASE SURE"/>
    <property type="match status" value="1"/>
</dbReference>
<reference evidence="6" key="1">
    <citation type="submission" date="2025-08" db="UniProtKB">
        <authorList>
            <consortium name="RefSeq"/>
        </authorList>
    </citation>
    <scope>IDENTIFICATION</scope>
    <source>
        <tissue evidence="6">Leaves</tissue>
    </source>
</reference>
<gene>
    <name evidence="6" type="primary">LOC109009475</name>
</gene>
<sequence>MATSVKNNFMPPSLISNLQQVLITRKNNSVEGHSNKIHEPTEAPSASSSSATSPCSGAEVSKTENDCLKPVVLVTNEEGIQSPGLTFLVEALVCDGRFDVHVCAPQSNGSMSGHSVTIRETLTACSVEISGATAYEVSGTPADCVSLALSGALFSWSKPVLVVSGVNRGSSCGNNMFYSGAVAGAREALICGVPSLCISLNWKKDMSCESDLKDAAIVCLPLIHAAIRDIVRGTFPKSFLLNIQIPSCPLMNKGFKVTKQSLWRSSLSWHAVSANRHPSAGHFMSNQQSLGIKLAQLSRDASAAGAARRLNIHRKNVEIESVGVAGKFSSQETVKKYFRLELGEKDQENADEDLDYKALEDGFVAITPLSSNPANCIEIQSSVSNWLAVALAK</sequence>
<dbReference type="STRING" id="51240.A0A2I4GNN3"/>
<dbReference type="Gramene" id="Jr01_26430_p1">
    <property type="protein sequence ID" value="cds.Jr01_26430_p1"/>
    <property type="gene ID" value="Jr01_26430"/>
</dbReference>
<dbReference type="Proteomes" id="UP000235220">
    <property type="component" value="Chromosome 1"/>
</dbReference>
<dbReference type="Pfam" id="PF01975">
    <property type="entry name" value="SurE"/>
    <property type="match status" value="1"/>
</dbReference>
<proteinExistence type="inferred from homology"/>
<name>A0A2I4GNN3_JUGRE</name>
<evidence type="ECO:0000256" key="3">
    <source>
        <dbReference type="ARBA" id="ARBA00022801"/>
    </source>
</evidence>
<dbReference type="KEGG" id="jre:109009475"/>
<keyword evidence="2" id="KW-0479">Metal-binding</keyword>
<evidence type="ECO:0000256" key="2">
    <source>
        <dbReference type="ARBA" id="ARBA00022723"/>
    </source>
</evidence>